<protein>
    <submittedName>
        <fullName evidence="1">Uncharacterized protein</fullName>
    </submittedName>
</protein>
<accession>A0A0C2X5H7</accession>
<keyword evidence="2" id="KW-1185">Reference proteome</keyword>
<dbReference type="HOGENOM" id="CLU_1982421_0_0_1"/>
<dbReference type="AlphaFoldDB" id="A0A0C2X5H7"/>
<name>A0A0C2X5H7_SERVB</name>
<dbReference type="EMBL" id="KN824278">
    <property type="protein sequence ID" value="KIM33388.1"/>
    <property type="molecule type" value="Genomic_DNA"/>
</dbReference>
<reference evidence="1 2" key="1">
    <citation type="submission" date="2014-04" db="EMBL/GenBank/DDBJ databases">
        <authorList>
            <consortium name="DOE Joint Genome Institute"/>
            <person name="Kuo A."/>
            <person name="Zuccaro A."/>
            <person name="Kohler A."/>
            <person name="Nagy L.G."/>
            <person name="Floudas D."/>
            <person name="Copeland A."/>
            <person name="Barry K.W."/>
            <person name="Cichocki N."/>
            <person name="Veneault-Fourrey C."/>
            <person name="LaButti K."/>
            <person name="Lindquist E.A."/>
            <person name="Lipzen A."/>
            <person name="Lundell T."/>
            <person name="Morin E."/>
            <person name="Murat C."/>
            <person name="Sun H."/>
            <person name="Tunlid A."/>
            <person name="Henrissat B."/>
            <person name="Grigoriev I.V."/>
            <person name="Hibbett D.S."/>
            <person name="Martin F."/>
            <person name="Nordberg H.P."/>
            <person name="Cantor M.N."/>
            <person name="Hua S.X."/>
        </authorList>
    </citation>
    <scope>NUCLEOTIDE SEQUENCE [LARGE SCALE GENOMIC DNA]</scope>
    <source>
        <strain evidence="1 2">MAFF 305830</strain>
    </source>
</reference>
<proteinExistence type="predicted"/>
<sequence length="136" mass="14981">MSASADNSMWSPVNEASYISSAYALSGYYEKASFIDEINIEYPPEQEPEYDPLIAIPDTEAGKQEKMKEIMGNLRAVVQRVEEEAAFASHLETFVKNAAKSNLAGEPQPTAADVNKIMSEFDGISLDEIDKGKKIL</sequence>
<dbReference type="OrthoDB" id="3260996at2759"/>
<organism evidence="1 2">
    <name type="scientific">Serendipita vermifera MAFF 305830</name>
    <dbReference type="NCBI Taxonomy" id="933852"/>
    <lineage>
        <taxon>Eukaryota</taxon>
        <taxon>Fungi</taxon>
        <taxon>Dikarya</taxon>
        <taxon>Basidiomycota</taxon>
        <taxon>Agaricomycotina</taxon>
        <taxon>Agaricomycetes</taxon>
        <taxon>Sebacinales</taxon>
        <taxon>Serendipitaceae</taxon>
        <taxon>Serendipita</taxon>
    </lineage>
</organism>
<gene>
    <name evidence="1" type="ORF">M408DRAFT_326117</name>
</gene>
<reference evidence="2" key="2">
    <citation type="submission" date="2015-01" db="EMBL/GenBank/DDBJ databases">
        <title>Evolutionary Origins and Diversification of the Mycorrhizal Mutualists.</title>
        <authorList>
            <consortium name="DOE Joint Genome Institute"/>
            <consortium name="Mycorrhizal Genomics Consortium"/>
            <person name="Kohler A."/>
            <person name="Kuo A."/>
            <person name="Nagy L.G."/>
            <person name="Floudas D."/>
            <person name="Copeland A."/>
            <person name="Barry K.W."/>
            <person name="Cichocki N."/>
            <person name="Veneault-Fourrey C."/>
            <person name="LaButti K."/>
            <person name="Lindquist E.A."/>
            <person name="Lipzen A."/>
            <person name="Lundell T."/>
            <person name="Morin E."/>
            <person name="Murat C."/>
            <person name="Riley R."/>
            <person name="Ohm R."/>
            <person name="Sun H."/>
            <person name="Tunlid A."/>
            <person name="Henrissat B."/>
            <person name="Grigoriev I.V."/>
            <person name="Hibbett D.S."/>
            <person name="Martin F."/>
        </authorList>
    </citation>
    <scope>NUCLEOTIDE SEQUENCE [LARGE SCALE GENOMIC DNA]</scope>
    <source>
        <strain evidence="2">MAFF 305830</strain>
    </source>
</reference>
<evidence type="ECO:0000313" key="1">
    <source>
        <dbReference type="EMBL" id="KIM33388.1"/>
    </source>
</evidence>
<dbReference type="Proteomes" id="UP000054097">
    <property type="component" value="Unassembled WGS sequence"/>
</dbReference>
<evidence type="ECO:0000313" key="2">
    <source>
        <dbReference type="Proteomes" id="UP000054097"/>
    </source>
</evidence>